<name>A0ACB6S968_9PLEO</name>
<reference evidence="1" key="1">
    <citation type="journal article" date="2020" name="Stud. Mycol.">
        <title>101 Dothideomycetes genomes: a test case for predicting lifestyles and emergence of pathogens.</title>
        <authorList>
            <person name="Haridas S."/>
            <person name="Albert R."/>
            <person name="Binder M."/>
            <person name="Bloem J."/>
            <person name="Labutti K."/>
            <person name="Salamov A."/>
            <person name="Andreopoulos B."/>
            <person name="Baker S."/>
            <person name="Barry K."/>
            <person name="Bills G."/>
            <person name="Bluhm B."/>
            <person name="Cannon C."/>
            <person name="Castanera R."/>
            <person name="Culley D."/>
            <person name="Daum C."/>
            <person name="Ezra D."/>
            <person name="Gonzalez J."/>
            <person name="Henrissat B."/>
            <person name="Kuo A."/>
            <person name="Liang C."/>
            <person name="Lipzen A."/>
            <person name="Lutzoni F."/>
            <person name="Magnuson J."/>
            <person name="Mondo S."/>
            <person name="Nolan M."/>
            <person name="Ohm R."/>
            <person name="Pangilinan J."/>
            <person name="Park H.-J."/>
            <person name="Ramirez L."/>
            <person name="Alfaro M."/>
            <person name="Sun H."/>
            <person name="Tritt A."/>
            <person name="Yoshinaga Y."/>
            <person name="Zwiers L.-H."/>
            <person name="Turgeon B."/>
            <person name="Goodwin S."/>
            <person name="Spatafora J."/>
            <person name="Crous P."/>
            <person name="Grigoriev I."/>
        </authorList>
    </citation>
    <scope>NUCLEOTIDE SEQUENCE</scope>
    <source>
        <strain evidence="1">CBS 525.71</strain>
    </source>
</reference>
<organism evidence="1 2">
    <name type="scientific">Macroventuria anomochaeta</name>
    <dbReference type="NCBI Taxonomy" id="301207"/>
    <lineage>
        <taxon>Eukaryota</taxon>
        <taxon>Fungi</taxon>
        <taxon>Dikarya</taxon>
        <taxon>Ascomycota</taxon>
        <taxon>Pezizomycotina</taxon>
        <taxon>Dothideomycetes</taxon>
        <taxon>Pleosporomycetidae</taxon>
        <taxon>Pleosporales</taxon>
        <taxon>Pleosporineae</taxon>
        <taxon>Didymellaceae</taxon>
        <taxon>Macroventuria</taxon>
    </lineage>
</organism>
<gene>
    <name evidence="1" type="ORF">BU25DRAFT_419090</name>
</gene>
<evidence type="ECO:0000313" key="2">
    <source>
        <dbReference type="Proteomes" id="UP000799754"/>
    </source>
</evidence>
<sequence length="278" mass="29945">MDGDDGWKRRPSTPFRIINLRQADRSVTWRCSSSIRSHRQRPWPAVWRQPACSTPQHPHFSLVGCLGQVGRSACWPEDQPAAGSITRSTCYGEPRGQSTLQAFSRTDALGNPRGGSASSCPEVCMTVELKRKCRGQSDAAKDAPPQLDMRLANAFGCCKKNAGCAMISVGNGEWARNYVAVAHGELWFRERGQGGAGDTVVKVTSRGPGVRIACCCVEACIFIRTELTHVQTTGQLNTKKHLGEPQPNPTASGTLASAPAVCAAREKRKGQSHSAASI</sequence>
<evidence type="ECO:0000313" key="1">
    <source>
        <dbReference type="EMBL" id="KAF2630751.1"/>
    </source>
</evidence>
<comment type="caution">
    <text evidence="1">The sequence shown here is derived from an EMBL/GenBank/DDBJ whole genome shotgun (WGS) entry which is preliminary data.</text>
</comment>
<keyword evidence="2" id="KW-1185">Reference proteome</keyword>
<proteinExistence type="predicted"/>
<dbReference type="EMBL" id="MU006706">
    <property type="protein sequence ID" value="KAF2630751.1"/>
    <property type="molecule type" value="Genomic_DNA"/>
</dbReference>
<dbReference type="Proteomes" id="UP000799754">
    <property type="component" value="Unassembled WGS sequence"/>
</dbReference>
<accession>A0ACB6S968</accession>
<protein>
    <submittedName>
        <fullName evidence="1">Uncharacterized protein</fullName>
    </submittedName>
</protein>